<comment type="caution">
    <text evidence="8">The sequence shown here is derived from an EMBL/GenBank/DDBJ whole genome shotgun (WGS) entry which is preliminary data.</text>
</comment>
<dbReference type="RefSeq" id="WP_207331349.1">
    <property type="nucleotide sequence ID" value="NZ_JAFMYW010000007.1"/>
</dbReference>
<evidence type="ECO:0000313" key="8">
    <source>
        <dbReference type="EMBL" id="MBO0951411.1"/>
    </source>
</evidence>
<dbReference type="InterPro" id="IPR000700">
    <property type="entry name" value="PAS-assoc_C"/>
</dbReference>
<reference evidence="8 9" key="1">
    <citation type="submission" date="2021-03" db="EMBL/GenBank/DDBJ databases">
        <title>Fibrella sp. HMF5405 genome sequencing and assembly.</title>
        <authorList>
            <person name="Kang H."/>
            <person name="Kim H."/>
            <person name="Bae S."/>
            <person name="Joh K."/>
        </authorList>
    </citation>
    <scope>NUCLEOTIDE SEQUENCE [LARGE SCALE GENOMIC DNA]</scope>
    <source>
        <strain evidence="8 9">HMF5405</strain>
    </source>
</reference>
<dbReference type="InterPro" id="IPR013656">
    <property type="entry name" value="PAS_4"/>
</dbReference>
<dbReference type="Gene3D" id="2.10.70.100">
    <property type="match status" value="1"/>
</dbReference>
<evidence type="ECO:0000259" key="7">
    <source>
        <dbReference type="PROSITE" id="PS50113"/>
    </source>
</evidence>
<dbReference type="Pfam" id="PF00512">
    <property type="entry name" value="HisKA"/>
    <property type="match status" value="1"/>
</dbReference>
<dbReference type="InterPro" id="IPR001789">
    <property type="entry name" value="Sig_transdc_resp-reg_receiver"/>
</dbReference>
<dbReference type="SMART" id="SM00388">
    <property type="entry name" value="HisKA"/>
    <property type="match status" value="1"/>
</dbReference>
<evidence type="ECO:0000313" key="9">
    <source>
        <dbReference type="Proteomes" id="UP000664628"/>
    </source>
</evidence>
<dbReference type="InterPro" id="IPR003594">
    <property type="entry name" value="HATPase_dom"/>
</dbReference>
<dbReference type="PROSITE" id="PS50110">
    <property type="entry name" value="RESPONSE_REGULATORY"/>
    <property type="match status" value="1"/>
</dbReference>
<evidence type="ECO:0000256" key="4">
    <source>
        <dbReference type="PROSITE-ProRule" id="PRU00169"/>
    </source>
</evidence>
<dbReference type="Pfam" id="PF00072">
    <property type="entry name" value="Response_reg"/>
    <property type="match status" value="1"/>
</dbReference>
<feature type="domain" description="PAC" evidence="7">
    <location>
        <begin position="88"/>
        <end position="140"/>
    </location>
</feature>
<dbReference type="Gene3D" id="1.10.287.130">
    <property type="match status" value="1"/>
</dbReference>
<dbReference type="Gene3D" id="3.40.50.2300">
    <property type="match status" value="1"/>
</dbReference>
<evidence type="ECO:0000256" key="3">
    <source>
        <dbReference type="ARBA" id="ARBA00022553"/>
    </source>
</evidence>
<evidence type="ECO:0000259" key="6">
    <source>
        <dbReference type="PROSITE" id="PS50110"/>
    </source>
</evidence>
<dbReference type="Pfam" id="PF08448">
    <property type="entry name" value="PAS_4"/>
    <property type="match status" value="2"/>
</dbReference>
<sequence>MTGEEQEFIAAENERLTFALEAAGVGTWDYDLQTGQAQWSSLCKQFFGLPPDAQVTATDLLARVHSDDRAWVDQANRQALSPDGTGQHRITYRTMNPDGTLRWVEAKGKTVRNAQGKAIRFSGIVQDVTQTVTANQKIEQVQWQVLASFEQAPVAMALFSGPQFVITMANDRVLEYWGRVREQVLNKPLFDALPEIRQQGYEELLTGVYTTGKRFVAKELSVILERKGKLERTYIDFVYEPFYGVDSAITGVSVVCIEITDQVLARQKMDDEQNRLTTILNEMPVGVLIARPVGELIFINQQVERIFRQPIPKSRHIEAYEQWPLFNPLTGEPFTVAELPMTRTLRSREVVTGVEMKLRRGDGSWGYVSVNSVPVLDNDGQLLYGVLAFVDITERKQAEAAVIEADRRKGEFLATLAHELRNPLAPIRNTLQILRLTDQTKQLVSAAVELMSRQVDQLVRMVDDLLDVSRIGQRKLGLRLERVELNQVVRQAVDANSMLFEQSDRELTVSIPISPVYLQADATRLTQVISNLLNNAVKFTPQGGHIWLLVERLETEALLSVRDTGIGIAAEQLEAIFEMFVQADTSLERSQSGLGLGLTLVRQLVSLHGGRVEAHSNGPQQGSEFRVFLPLSVEPVPTRQSGSASLERPITGRRILVIDDNPDATTTLAMLLKVKGHQVTTRNDGREGIAAAECERPEVIVLDIGMPNLNGYEVCRLIRGQPWGQSMLIIALTGFGFDEDRRLSKEAGFDAHLVKPLDLAALTQLLSTLPDNQ</sequence>
<dbReference type="InterPro" id="IPR035965">
    <property type="entry name" value="PAS-like_dom_sf"/>
</dbReference>
<dbReference type="Pfam" id="PF02518">
    <property type="entry name" value="HATPase_c"/>
    <property type="match status" value="1"/>
</dbReference>
<dbReference type="InterPro" id="IPR001610">
    <property type="entry name" value="PAC"/>
</dbReference>
<dbReference type="PROSITE" id="PS50109">
    <property type="entry name" value="HIS_KIN"/>
    <property type="match status" value="1"/>
</dbReference>
<accession>A0ABS3JN33</accession>
<evidence type="ECO:0000259" key="5">
    <source>
        <dbReference type="PROSITE" id="PS50109"/>
    </source>
</evidence>
<dbReference type="NCBIfam" id="TIGR00229">
    <property type="entry name" value="sensory_box"/>
    <property type="match status" value="2"/>
</dbReference>
<dbReference type="CDD" id="cd00082">
    <property type="entry name" value="HisKA"/>
    <property type="match status" value="1"/>
</dbReference>
<dbReference type="SMART" id="SM00448">
    <property type="entry name" value="REC"/>
    <property type="match status" value="1"/>
</dbReference>
<dbReference type="SUPFAM" id="SSF55785">
    <property type="entry name" value="PYP-like sensor domain (PAS domain)"/>
    <property type="match status" value="3"/>
</dbReference>
<dbReference type="InterPro" id="IPR005467">
    <property type="entry name" value="His_kinase_dom"/>
</dbReference>
<feature type="domain" description="PAC" evidence="7">
    <location>
        <begin position="352"/>
        <end position="404"/>
    </location>
</feature>
<dbReference type="SUPFAM" id="SSF47384">
    <property type="entry name" value="Homodimeric domain of signal transducing histidine kinase"/>
    <property type="match status" value="1"/>
</dbReference>
<feature type="domain" description="Response regulatory" evidence="6">
    <location>
        <begin position="654"/>
        <end position="770"/>
    </location>
</feature>
<dbReference type="InterPro" id="IPR013655">
    <property type="entry name" value="PAS_fold_3"/>
</dbReference>
<dbReference type="SUPFAM" id="SSF52172">
    <property type="entry name" value="CheY-like"/>
    <property type="match status" value="1"/>
</dbReference>
<dbReference type="InterPro" id="IPR000014">
    <property type="entry name" value="PAS"/>
</dbReference>
<dbReference type="InterPro" id="IPR036890">
    <property type="entry name" value="HATPase_C_sf"/>
</dbReference>
<dbReference type="InterPro" id="IPR003661">
    <property type="entry name" value="HisK_dim/P_dom"/>
</dbReference>
<dbReference type="InterPro" id="IPR004358">
    <property type="entry name" value="Sig_transdc_His_kin-like_C"/>
</dbReference>
<evidence type="ECO:0000256" key="2">
    <source>
        <dbReference type="ARBA" id="ARBA00012438"/>
    </source>
</evidence>
<dbReference type="SMART" id="SM00086">
    <property type="entry name" value="PAC"/>
    <property type="match status" value="3"/>
</dbReference>
<proteinExistence type="predicted"/>
<dbReference type="Gene3D" id="3.30.450.20">
    <property type="entry name" value="PAS domain"/>
    <property type="match status" value="3"/>
</dbReference>
<dbReference type="InterPro" id="IPR011006">
    <property type="entry name" value="CheY-like_superfamily"/>
</dbReference>
<dbReference type="InterPro" id="IPR036097">
    <property type="entry name" value="HisK_dim/P_sf"/>
</dbReference>
<dbReference type="PANTHER" id="PTHR43547:SF2">
    <property type="entry name" value="HYBRID SIGNAL TRANSDUCTION HISTIDINE KINASE C"/>
    <property type="match status" value="1"/>
</dbReference>
<protein>
    <recommendedName>
        <fullName evidence="2">histidine kinase</fullName>
        <ecNumber evidence="2">2.7.13.3</ecNumber>
    </recommendedName>
</protein>
<organism evidence="8 9">
    <name type="scientific">Fibrella forsythiae</name>
    <dbReference type="NCBI Taxonomy" id="2817061"/>
    <lineage>
        <taxon>Bacteria</taxon>
        <taxon>Pseudomonadati</taxon>
        <taxon>Bacteroidota</taxon>
        <taxon>Cytophagia</taxon>
        <taxon>Cytophagales</taxon>
        <taxon>Spirosomataceae</taxon>
        <taxon>Fibrella</taxon>
    </lineage>
</organism>
<comment type="catalytic activity">
    <reaction evidence="1">
        <text>ATP + protein L-histidine = ADP + protein N-phospho-L-histidine.</text>
        <dbReference type="EC" id="2.7.13.3"/>
    </reaction>
</comment>
<dbReference type="EC" id="2.7.13.3" evidence="2"/>
<dbReference type="SMART" id="SM00091">
    <property type="entry name" value="PAS"/>
    <property type="match status" value="3"/>
</dbReference>
<dbReference type="SUPFAM" id="SSF55874">
    <property type="entry name" value="ATPase domain of HSP90 chaperone/DNA topoisomerase II/histidine kinase"/>
    <property type="match status" value="1"/>
</dbReference>
<dbReference type="Gene3D" id="3.30.565.10">
    <property type="entry name" value="Histidine kinase-like ATPase, C-terminal domain"/>
    <property type="match status" value="1"/>
</dbReference>
<dbReference type="Pfam" id="PF08447">
    <property type="entry name" value="PAS_3"/>
    <property type="match status" value="1"/>
</dbReference>
<dbReference type="CDD" id="cd16922">
    <property type="entry name" value="HATPase_EvgS-ArcB-TorS-like"/>
    <property type="match status" value="1"/>
</dbReference>
<dbReference type="CDD" id="cd00130">
    <property type="entry name" value="PAS"/>
    <property type="match status" value="2"/>
</dbReference>
<keyword evidence="3 4" id="KW-0597">Phosphoprotein</keyword>
<dbReference type="PRINTS" id="PR00344">
    <property type="entry name" value="BCTRLSENSOR"/>
</dbReference>
<keyword evidence="9" id="KW-1185">Reference proteome</keyword>
<dbReference type="PROSITE" id="PS50113">
    <property type="entry name" value="PAC"/>
    <property type="match status" value="2"/>
</dbReference>
<evidence type="ECO:0000256" key="1">
    <source>
        <dbReference type="ARBA" id="ARBA00000085"/>
    </source>
</evidence>
<dbReference type="PANTHER" id="PTHR43547">
    <property type="entry name" value="TWO-COMPONENT HISTIDINE KINASE"/>
    <property type="match status" value="1"/>
</dbReference>
<feature type="domain" description="Histidine kinase" evidence="5">
    <location>
        <begin position="415"/>
        <end position="633"/>
    </location>
</feature>
<feature type="modified residue" description="4-aspartylphosphate" evidence="4">
    <location>
        <position position="703"/>
    </location>
</feature>
<dbReference type="EMBL" id="JAFMYW010000007">
    <property type="protein sequence ID" value="MBO0951411.1"/>
    <property type="molecule type" value="Genomic_DNA"/>
</dbReference>
<gene>
    <name evidence="8" type="ORF">J2I46_22700</name>
</gene>
<dbReference type="SMART" id="SM00387">
    <property type="entry name" value="HATPase_c"/>
    <property type="match status" value="1"/>
</dbReference>
<dbReference type="Proteomes" id="UP000664628">
    <property type="component" value="Unassembled WGS sequence"/>
</dbReference>
<dbReference type="CDD" id="cd17580">
    <property type="entry name" value="REC_2_DhkD-like"/>
    <property type="match status" value="1"/>
</dbReference>
<name>A0ABS3JN33_9BACT</name>